<evidence type="ECO:0000256" key="1">
    <source>
        <dbReference type="SAM" id="MobiDB-lite"/>
    </source>
</evidence>
<feature type="compositionally biased region" description="Basic and acidic residues" evidence="1">
    <location>
        <begin position="136"/>
        <end position="152"/>
    </location>
</feature>
<reference evidence="4" key="3">
    <citation type="submission" date="2025-08" db="UniProtKB">
        <authorList>
            <consortium name="RefSeq"/>
        </authorList>
    </citation>
    <scope>IDENTIFICATION</scope>
    <source>
        <strain evidence="4">17A/GY</strain>
        <tissue evidence="4">Liver</tissue>
    </source>
</reference>
<accession>A0A9J7GUV9</accession>
<keyword evidence="2" id="KW-0812">Transmembrane</keyword>
<dbReference type="PANTHER" id="PTHR37874:SF2">
    <property type="entry name" value="GENE 8113-RELATED"/>
    <property type="match status" value="1"/>
</dbReference>
<gene>
    <name evidence="4" type="primary">LOC118238466</name>
</gene>
<dbReference type="OrthoDB" id="9634086at2759"/>
<organism evidence="3 4">
    <name type="scientific">Cricetulus griseus</name>
    <name type="common">Chinese hamster</name>
    <name type="synonym">Cricetulus barabensis griseus</name>
    <dbReference type="NCBI Taxonomy" id="10029"/>
    <lineage>
        <taxon>Eukaryota</taxon>
        <taxon>Metazoa</taxon>
        <taxon>Chordata</taxon>
        <taxon>Craniata</taxon>
        <taxon>Vertebrata</taxon>
        <taxon>Euteleostomi</taxon>
        <taxon>Mammalia</taxon>
        <taxon>Eutheria</taxon>
        <taxon>Euarchontoglires</taxon>
        <taxon>Glires</taxon>
        <taxon>Rodentia</taxon>
        <taxon>Myomorpha</taxon>
        <taxon>Muroidea</taxon>
        <taxon>Cricetidae</taxon>
        <taxon>Cricetinae</taxon>
        <taxon>Cricetulus</taxon>
    </lineage>
</organism>
<dbReference type="Proteomes" id="UP001108280">
    <property type="component" value="Chromosome 3"/>
</dbReference>
<dbReference type="RefSeq" id="XP_035297365.1">
    <property type="nucleotide sequence ID" value="XM_035441474.1"/>
</dbReference>
<keyword evidence="2" id="KW-0472">Membrane</keyword>
<evidence type="ECO:0000313" key="4">
    <source>
        <dbReference type="RefSeq" id="XP_035297365.1"/>
    </source>
</evidence>
<dbReference type="InterPro" id="IPR053368">
    <property type="entry name" value="Viral_Envelope_Glycoprotein"/>
</dbReference>
<dbReference type="KEGG" id="cge:118238466"/>
<feature type="transmembrane region" description="Helical" evidence="2">
    <location>
        <begin position="288"/>
        <end position="308"/>
    </location>
</feature>
<keyword evidence="2" id="KW-1133">Transmembrane helix</keyword>
<feature type="region of interest" description="Disordered" evidence="1">
    <location>
        <begin position="111"/>
        <end position="161"/>
    </location>
</feature>
<dbReference type="GeneID" id="118238466"/>
<dbReference type="PANTHER" id="PTHR37874">
    <property type="entry name" value="RIKEN CDNA 1500011B03 GENE-RELATED"/>
    <property type="match status" value="1"/>
</dbReference>
<protein>
    <submittedName>
        <fullName evidence="4">Uncharacterized protein LOC118238466</fullName>
    </submittedName>
</protein>
<feature type="transmembrane region" description="Helical" evidence="2">
    <location>
        <begin position="20"/>
        <end position="38"/>
    </location>
</feature>
<feature type="compositionally biased region" description="Acidic residues" evidence="1">
    <location>
        <begin position="113"/>
        <end position="135"/>
    </location>
</feature>
<sequence length="368" mass="41039">MSFLDFGLGLSPPWEGSVEAFVLVLGAILIFFAVVAPLKRSRIACQKPNIVRGWARARARKKPSTKKEKGPPGVSNDKGVYLSDPRDPPPVVKLKGGAGLCPVHELEALNLDSSDDSESSGDEVLNTDEEAELDEEAAKYEKERYHPDDHIQNSKKPRRRQFQTALSQVVPSAPPPYETRPKSYSFLSEKVKRKLRLAFPVFEGIEGKKKKKLTLDVEQLDILWQMAQLGCEQKLPGLCVTSIQYENFTKAANLSKSLSQFMLQNWTSDFEQTLRELRAAIIQINSTCLDLSLTEGLSSWITSAVSYFKEWVGVGLFSAAVCCGLVLLLWLVCRLRAQTKRDKVVIAQALVALEQGASIDIWLTMLKQ</sequence>
<dbReference type="AlphaFoldDB" id="A0A9J7GUV9"/>
<reference evidence="3" key="1">
    <citation type="journal article" date="2018" name="Biotechnol. Bioeng.">
        <title>A reference genome of the Chinese hamster based on a hybrid assembly strategy.</title>
        <authorList>
            <person name="Rupp O."/>
            <person name="MacDonald M.L."/>
            <person name="Li S."/>
            <person name="Dhiman H."/>
            <person name="Polson S."/>
            <person name="Griep S."/>
            <person name="Heffner K."/>
            <person name="Hernandez I."/>
            <person name="Brinkrolf K."/>
            <person name="Jadhav V."/>
            <person name="Samoudi M."/>
            <person name="Hao H."/>
            <person name="Kingham B."/>
            <person name="Goesmann A."/>
            <person name="Betenbaugh M.J."/>
            <person name="Lewis N.E."/>
            <person name="Borth N."/>
            <person name="Lee K.H."/>
        </authorList>
    </citation>
    <scope>NUCLEOTIDE SEQUENCE [LARGE SCALE GENOMIC DNA]</scope>
    <source>
        <strain evidence="3">17A/GY</strain>
    </source>
</reference>
<keyword evidence="3" id="KW-1185">Reference proteome</keyword>
<proteinExistence type="predicted"/>
<evidence type="ECO:0000256" key="2">
    <source>
        <dbReference type="SAM" id="Phobius"/>
    </source>
</evidence>
<feature type="compositionally biased region" description="Basic residues" evidence="1">
    <location>
        <begin position="55"/>
        <end position="64"/>
    </location>
</feature>
<name>A0A9J7GUV9_CRIGR</name>
<feature type="transmembrane region" description="Helical" evidence="2">
    <location>
        <begin position="314"/>
        <end position="333"/>
    </location>
</feature>
<feature type="region of interest" description="Disordered" evidence="1">
    <location>
        <begin position="55"/>
        <end position="88"/>
    </location>
</feature>
<evidence type="ECO:0000313" key="3">
    <source>
        <dbReference type="Proteomes" id="UP001108280"/>
    </source>
</evidence>
<reference evidence="3" key="2">
    <citation type="journal article" date="2020" name="Biotechnol. Bioeng.">
        <title>Chromosome-scale scaffolds for the Chinese hamster reference genome assembly to facilitate the study of the CHO epigenome.</title>
        <authorList>
            <person name="Hilliard W."/>
            <person name="MacDonald M."/>
            <person name="Lee K.H."/>
        </authorList>
    </citation>
    <scope>NUCLEOTIDE SEQUENCE [LARGE SCALE GENOMIC DNA]</scope>
    <source>
        <strain evidence="3">17A/GY</strain>
    </source>
</reference>